<dbReference type="AlphaFoldDB" id="A0A327LV96"/>
<feature type="transmembrane region" description="Helical" evidence="1">
    <location>
        <begin position="36"/>
        <end position="57"/>
    </location>
</feature>
<keyword evidence="1" id="KW-1133">Transmembrane helix</keyword>
<organism evidence="2 3">
    <name type="scientific">Roseicella frigidaeris</name>
    <dbReference type="NCBI Taxonomy" id="2230885"/>
    <lineage>
        <taxon>Bacteria</taxon>
        <taxon>Pseudomonadati</taxon>
        <taxon>Pseudomonadota</taxon>
        <taxon>Alphaproteobacteria</taxon>
        <taxon>Acetobacterales</taxon>
        <taxon>Roseomonadaceae</taxon>
        <taxon>Roseicella</taxon>
    </lineage>
</organism>
<protein>
    <submittedName>
        <fullName evidence="2">Uncharacterized protein</fullName>
    </submittedName>
</protein>
<name>A0A327LV96_9PROT</name>
<dbReference type="EMBL" id="QLIX01000061">
    <property type="protein sequence ID" value="RAI54087.1"/>
    <property type="molecule type" value="Genomic_DNA"/>
</dbReference>
<dbReference type="Proteomes" id="UP000249065">
    <property type="component" value="Unassembled WGS sequence"/>
</dbReference>
<evidence type="ECO:0000256" key="1">
    <source>
        <dbReference type="SAM" id="Phobius"/>
    </source>
</evidence>
<sequence length="234" mass="25364">MATGWIAGILRGREDSIAEPLSFIGDTLMRRAAIGWAGKEAVIVVAVSAALVVIGWLGTRMVDPEPAVLAASVVLLIYFAHVAVFVPGLLRAAWMSWKLRLPVRRLALFVLYRAILRSMERVERAVEDGLEGASWYVRGGAGLAKWWNSAPREQVAWRIAQATAPLMWKHAIRTAALCIAPLLLVISTFRMTVTHGILLNDAAHLGVLEAAVYPLAALADVAFGTSLRAVLKHG</sequence>
<reference evidence="3" key="1">
    <citation type="submission" date="2018-06" db="EMBL/GenBank/DDBJ databases">
        <authorList>
            <person name="Khan S.A."/>
        </authorList>
    </citation>
    <scope>NUCLEOTIDE SEQUENCE [LARGE SCALE GENOMIC DNA]</scope>
    <source>
        <strain evidence="3">DB-1506</strain>
    </source>
</reference>
<evidence type="ECO:0000313" key="2">
    <source>
        <dbReference type="EMBL" id="RAI54087.1"/>
    </source>
</evidence>
<accession>A0A327LV96</accession>
<dbReference type="RefSeq" id="WP_111472885.1">
    <property type="nucleotide sequence ID" value="NZ_QLIX01000061.1"/>
</dbReference>
<keyword evidence="1" id="KW-0812">Transmembrane</keyword>
<keyword evidence="3" id="KW-1185">Reference proteome</keyword>
<gene>
    <name evidence="2" type="ORF">DOO78_26515</name>
</gene>
<feature type="transmembrane region" description="Helical" evidence="1">
    <location>
        <begin position="175"/>
        <end position="198"/>
    </location>
</feature>
<keyword evidence="1" id="KW-0472">Membrane</keyword>
<evidence type="ECO:0000313" key="3">
    <source>
        <dbReference type="Proteomes" id="UP000249065"/>
    </source>
</evidence>
<feature type="transmembrane region" description="Helical" evidence="1">
    <location>
        <begin position="69"/>
        <end position="90"/>
    </location>
</feature>
<comment type="caution">
    <text evidence="2">The sequence shown here is derived from an EMBL/GenBank/DDBJ whole genome shotgun (WGS) entry which is preliminary data.</text>
</comment>
<proteinExistence type="predicted"/>
<feature type="transmembrane region" description="Helical" evidence="1">
    <location>
        <begin position="210"/>
        <end position="231"/>
    </location>
</feature>